<name>A0A8S1KB62_9CILI</name>
<gene>
    <name evidence="3" type="ORF">PSON_ATCC_30995.1.T0070132</name>
</gene>
<feature type="transmembrane region" description="Helical" evidence="2">
    <location>
        <begin position="298"/>
        <end position="320"/>
    </location>
</feature>
<accession>A0A8S1KB62</accession>
<feature type="compositionally biased region" description="Low complexity" evidence="1">
    <location>
        <begin position="579"/>
        <end position="594"/>
    </location>
</feature>
<evidence type="ECO:0000313" key="4">
    <source>
        <dbReference type="Proteomes" id="UP000692954"/>
    </source>
</evidence>
<dbReference type="GO" id="GO:0007131">
    <property type="term" value="P:reciprocal meiotic recombination"/>
    <property type="evidence" value="ECO:0007669"/>
    <property type="project" value="TreeGrafter"/>
</dbReference>
<dbReference type="Proteomes" id="UP000692954">
    <property type="component" value="Unassembled WGS sequence"/>
</dbReference>
<sequence>MPNFQTISNAIKKFNVYTRPVSLLLLKEQGHRTYLGVFLTSILMSLVVLVYYSGLESLIIRNNPNAISYTTYAEHQKPFYLTPQNFSIAIAQKGYDLKASYILEGSIGQIDGLTIQEIPLSKCMDFQFQDSTLNDYFDKSDQIWYCIDWNSLDSIVLEGGLESSKDKSLQIIVKQCTSNLQCTYPNFQDSDQFLLKITSANTDITNFKTPASIIGKTFSLTSLLNFTKKLSIIMQPQLVQSDNGYITQDQSQQSVLSIQNYYETIQDKTQEQQIFQINISLDQKTQVIQRSYPRVYQYLGDIGGFWEIIYLCSLLFIMPFNNLSYRVALLNELFNFEMDYDSKVHPENRGKSKVKEILNKSVQLEKFNRMSKVAEHDVQQKSKLLDQISSDITQFFKEQESRLELQFFDYFGCCQCKKGGKRDLINFSMGKITHTLDITYIIKKLQEIDKLKLILLNSDQIKLFDYLPKPKLGLHMKASENEYCSILKPEQSDLDKALEAQKAFQQLQDQEDEITPKLVKLLDEDLVALFKLQLNKGVNRSLKKTGQLADAVQQLILMNAKNVQEKGNKKKKKKKNNNKESSNSDNSDSSGSEN</sequence>
<dbReference type="EMBL" id="CAJJDN010000007">
    <property type="protein sequence ID" value="CAD8053030.1"/>
    <property type="molecule type" value="Genomic_DNA"/>
</dbReference>
<protein>
    <submittedName>
        <fullName evidence="3">Uncharacterized protein</fullName>
    </submittedName>
</protein>
<dbReference type="PANTHER" id="PTHR31398">
    <property type="entry name" value="MEIOTIC NUCLEAR DIVISION PROTEIN 1 HOMOLOG"/>
    <property type="match status" value="1"/>
</dbReference>
<evidence type="ECO:0000313" key="3">
    <source>
        <dbReference type="EMBL" id="CAD8053030.1"/>
    </source>
</evidence>
<evidence type="ECO:0000256" key="2">
    <source>
        <dbReference type="SAM" id="Phobius"/>
    </source>
</evidence>
<comment type="caution">
    <text evidence="3">The sequence shown here is derived from an EMBL/GenBank/DDBJ whole genome shotgun (WGS) entry which is preliminary data.</text>
</comment>
<feature type="transmembrane region" description="Helical" evidence="2">
    <location>
        <begin position="33"/>
        <end position="52"/>
    </location>
</feature>
<reference evidence="3" key="1">
    <citation type="submission" date="2021-01" db="EMBL/GenBank/DDBJ databases">
        <authorList>
            <consortium name="Genoscope - CEA"/>
            <person name="William W."/>
        </authorList>
    </citation>
    <scope>NUCLEOTIDE SEQUENCE</scope>
</reference>
<proteinExistence type="predicted"/>
<keyword evidence="2" id="KW-0472">Membrane</keyword>
<dbReference type="AlphaFoldDB" id="A0A8S1KB62"/>
<keyword evidence="2" id="KW-1133">Transmembrane helix</keyword>
<dbReference type="GO" id="GO:0005634">
    <property type="term" value="C:nucleus"/>
    <property type="evidence" value="ECO:0007669"/>
    <property type="project" value="TreeGrafter"/>
</dbReference>
<dbReference type="PANTHER" id="PTHR31398:SF0">
    <property type="entry name" value="MEIOTIC NUCLEAR DIVISION PROTEIN 1 HOMOLOG"/>
    <property type="match status" value="1"/>
</dbReference>
<dbReference type="OrthoDB" id="296467at2759"/>
<organism evidence="3 4">
    <name type="scientific">Paramecium sonneborni</name>
    <dbReference type="NCBI Taxonomy" id="65129"/>
    <lineage>
        <taxon>Eukaryota</taxon>
        <taxon>Sar</taxon>
        <taxon>Alveolata</taxon>
        <taxon>Ciliophora</taxon>
        <taxon>Intramacronucleata</taxon>
        <taxon>Oligohymenophorea</taxon>
        <taxon>Peniculida</taxon>
        <taxon>Parameciidae</taxon>
        <taxon>Paramecium</taxon>
    </lineage>
</organism>
<keyword evidence="4" id="KW-1185">Reference proteome</keyword>
<evidence type="ECO:0000256" key="1">
    <source>
        <dbReference type="SAM" id="MobiDB-lite"/>
    </source>
</evidence>
<keyword evidence="2" id="KW-0812">Transmembrane</keyword>
<feature type="region of interest" description="Disordered" evidence="1">
    <location>
        <begin position="561"/>
        <end position="594"/>
    </location>
</feature>